<proteinExistence type="predicted"/>
<evidence type="ECO:0000256" key="1">
    <source>
        <dbReference type="SAM" id="MobiDB-lite"/>
    </source>
</evidence>
<feature type="region of interest" description="Disordered" evidence="1">
    <location>
        <begin position="166"/>
        <end position="196"/>
    </location>
</feature>
<dbReference type="RefSeq" id="WP_377943308.1">
    <property type="nucleotide sequence ID" value="NZ_JBHUCX010000028.1"/>
</dbReference>
<dbReference type="EMBL" id="JBHUCX010000028">
    <property type="protein sequence ID" value="MFD1675437.1"/>
    <property type="molecule type" value="Genomic_DNA"/>
</dbReference>
<dbReference type="InterPro" id="IPR036388">
    <property type="entry name" value="WH-like_DNA-bd_sf"/>
</dbReference>
<evidence type="ECO:0000259" key="2">
    <source>
        <dbReference type="Pfam" id="PF04492"/>
    </source>
</evidence>
<feature type="domain" description="Bacteriophage lambda Replication protein O N-terminal" evidence="2">
    <location>
        <begin position="10"/>
        <end position="116"/>
    </location>
</feature>
<comment type="caution">
    <text evidence="3">The sequence shown here is derived from an EMBL/GenBank/DDBJ whole genome shotgun (WGS) entry which is preliminary data.</text>
</comment>
<evidence type="ECO:0000313" key="3">
    <source>
        <dbReference type="EMBL" id="MFD1675437.1"/>
    </source>
</evidence>
<sequence length="340" mass="38352">MPKGDYQQLKADIEDGTVPIARLLLEAASMAKLNGVAKGLLLFIWRRTYGWTDEGKRKHKDDRIKLAEFAQATGSARTYVSTQLKLLVKARVIREMPDPENGRYKRYAMNTDVSEWHEDVLDIDELHQAIESKLYVHSSRSGVTLTVQQTRNGSTNAEGLANAERFNDSSTKPFSDHETFVPDKPSHGAGSSVSKESIERNKKDLKIVVDQRNEIELALRHKAYELYPAMGMSAAVIYDLADMLITQTAPVELGIEAINVTKNLGKDEGFARNKLRRWLQKGISTAEDALKYEQETFSPQSRGQPKVNVGTRDGPRKQDKPDERYANFYELYPDMKPGGF</sequence>
<dbReference type="SUPFAM" id="SSF46785">
    <property type="entry name" value="Winged helix' DNA-binding domain"/>
    <property type="match status" value="1"/>
</dbReference>
<dbReference type="Gene3D" id="1.10.10.10">
    <property type="entry name" value="Winged helix-like DNA-binding domain superfamily/Winged helix DNA-binding domain"/>
    <property type="match status" value="1"/>
</dbReference>
<keyword evidence="4" id="KW-1185">Reference proteome</keyword>
<feature type="compositionally biased region" description="Basic and acidic residues" evidence="1">
    <location>
        <begin position="174"/>
        <end position="186"/>
    </location>
</feature>
<accession>A0ABW4JGH5</accession>
<protein>
    <submittedName>
        <fullName evidence="3">Replication protein</fullName>
    </submittedName>
</protein>
<reference evidence="4" key="1">
    <citation type="journal article" date="2019" name="Int. J. Syst. Evol. Microbiol.">
        <title>The Global Catalogue of Microorganisms (GCM) 10K type strain sequencing project: providing services to taxonomists for standard genome sequencing and annotation.</title>
        <authorList>
            <consortium name="The Broad Institute Genomics Platform"/>
            <consortium name="The Broad Institute Genome Sequencing Center for Infectious Disease"/>
            <person name="Wu L."/>
            <person name="Ma J."/>
        </authorList>
    </citation>
    <scope>NUCLEOTIDE SEQUENCE [LARGE SCALE GENOMIC DNA]</scope>
    <source>
        <strain evidence="4">CGMCC 1.12286</strain>
    </source>
</reference>
<gene>
    <name evidence="3" type="ORF">ACFSB2_12105</name>
</gene>
<evidence type="ECO:0000313" key="4">
    <source>
        <dbReference type="Proteomes" id="UP001597079"/>
    </source>
</evidence>
<dbReference type="InterPro" id="IPR006497">
    <property type="entry name" value="Phage_lambda_VrpO_N"/>
</dbReference>
<dbReference type="Pfam" id="PF04492">
    <property type="entry name" value="Phage_rep_O"/>
    <property type="match status" value="1"/>
</dbReference>
<dbReference type="InterPro" id="IPR036390">
    <property type="entry name" value="WH_DNA-bd_sf"/>
</dbReference>
<organism evidence="3 4">
    <name type="scientific">Alicyclobacillus fodiniaquatilis</name>
    <dbReference type="NCBI Taxonomy" id="1661150"/>
    <lineage>
        <taxon>Bacteria</taxon>
        <taxon>Bacillati</taxon>
        <taxon>Bacillota</taxon>
        <taxon>Bacilli</taxon>
        <taxon>Bacillales</taxon>
        <taxon>Alicyclobacillaceae</taxon>
        <taxon>Alicyclobacillus</taxon>
    </lineage>
</organism>
<feature type="compositionally biased region" description="Basic and acidic residues" evidence="1">
    <location>
        <begin position="313"/>
        <end position="325"/>
    </location>
</feature>
<name>A0ABW4JGH5_9BACL</name>
<feature type="region of interest" description="Disordered" evidence="1">
    <location>
        <begin position="294"/>
        <end position="326"/>
    </location>
</feature>
<dbReference type="Proteomes" id="UP001597079">
    <property type="component" value="Unassembled WGS sequence"/>
</dbReference>